<comment type="similarity">
    <text evidence="1">Belongs to the multicopper oxidase family.</text>
</comment>
<gene>
    <name evidence="5" type="primary">FET3_11</name>
    <name evidence="5" type="ORF">LPJ61_007109</name>
</gene>
<dbReference type="Proteomes" id="UP001143981">
    <property type="component" value="Unassembled WGS sequence"/>
</dbReference>
<proteinExistence type="inferred from homology"/>
<dbReference type="InterPro" id="IPR011706">
    <property type="entry name" value="Cu-oxidase_C"/>
</dbReference>
<name>A0A9W7XSS6_9FUNG</name>
<accession>A0A9W7XSS6</accession>
<keyword evidence="3" id="KW-0560">Oxidoreductase</keyword>
<keyword evidence="6" id="KW-1185">Reference proteome</keyword>
<keyword evidence="2" id="KW-0479">Metal-binding</keyword>
<dbReference type="PANTHER" id="PTHR11709">
    <property type="entry name" value="MULTI-COPPER OXIDASE"/>
    <property type="match status" value="1"/>
</dbReference>
<evidence type="ECO:0000256" key="1">
    <source>
        <dbReference type="ARBA" id="ARBA00010609"/>
    </source>
</evidence>
<protein>
    <submittedName>
        <fullName evidence="5">Ferroxidase fet3</fullName>
    </submittedName>
</protein>
<evidence type="ECO:0000259" key="4">
    <source>
        <dbReference type="Pfam" id="PF07731"/>
    </source>
</evidence>
<evidence type="ECO:0000313" key="5">
    <source>
        <dbReference type="EMBL" id="KAJ1717857.1"/>
    </source>
</evidence>
<dbReference type="Gene3D" id="2.60.40.420">
    <property type="entry name" value="Cupredoxins - blue copper proteins"/>
    <property type="match status" value="1"/>
</dbReference>
<dbReference type="Pfam" id="PF07731">
    <property type="entry name" value="Cu-oxidase_2"/>
    <property type="match status" value="1"/>
</dbReference>
<dbReference type="EMBL" id="JANBOI010004347">
    <property type="protein sequence ID" value="KAJ1717857.1"/>
    <property type="molecule type" value="Genomic_DNA"/>
</dbReference>
<evidence type="ECO:0000256" key="3">
    <source>
        <dbReference type="ARBA" id="ARBA00023002"/>
    </source>
</evidence>
<dbReference type="PROSITE" id="PS00080">
    <property type="entry name" value="MULTICOPPER_OXIDASE2"/>
    <property type="match status" value="1"/>
</dbReference>
<dbReference type="GO" id="GO:0016491">
    <property type="term" value="F:oxidoreductase activity"/>
    <property type="evidence" value="ECO:0007669"/>
    <property type="project" value="UniProtKB-KW"/>
</dbReference>
<evidence type="ECO:0000313" key="6">
    <source>
        <dbReference type="Proteomes" id="UP001143981"/>
    </source>
</evidence>
<feature type="domain" description="Plastocyanin-like" evidence="4">
    <location>
        <begin position="27"/>
        <end position="130"/>
    </location>
</feature>
<dbReference type="InterPro" id="IPR033138">
    <property type="entry name" value="Cu_oxidase_CS"/>
</dbReference>
<dbReference type="PROSITE" id="PS00079">
    <property type="entry name" value="MULTICOPPER_OXIDASE1"/>
    <property type="match status" value="1"/>
</dbReference>
<dbReference type="InterPro" id="IPR002355">
    <property type="entry name" value="Cu_oxidase_Cu_BS"/>
</dbReference>
<evidence type="ECO:0000256" key="2">
    <source>
        <dbReference type="ARBA" id="ARBA00022723"/>
    </source>
</evidence>
<dbReference type="OrthoDB" id="2121828at2759"/>
<organism evidence="5 6">
    <name type="scientific">Coemansia biformis</name>
    <dbReference type="NCBI Taxonomy" id="1286918"/>
    <lineage>
        <taxon>Eukaryota</taxon>
        <taxon>Fungi</taxon>
        <taxon>Fungi incertae sedis</taxon>
        <taxon>Zoopagomycota</taxon>
        <taxon>Kickxellomycotina</taxon>
        <taxon>Kickxellomycetes</taxon>
        <taxon>Kickxellales</taxon>
        <taxon>Kickxellaceae</taxon>
        <taxon>Coemansia</taxon>
    </lineage>
</organism>
<dbReference type="GO" id="GO:0005507">
    <property type="term" value="F:copper ion binding"/>
    <property type="evidence" value="ECO:0007669"/>
    <property type="project" value="InterPro"/>
</dbReference>
<dbReference type="AlphaFoldDB" id="A0A9W7XSS6"/>
<dbReference type="SUPFAM" id="SSF49503">
    <property type="entry name" value="Cupredoxins"/>
    <property type="match status" value="1"/>
</dbReference>
<comment type="caution">
    <text evidence="5">The sequence shown here is derived from an EMBL/GenBank/DDBJ whole genome shotgun (WGS) entry which is preliminary data.</text>
</comment>
<reference evidence="5" key="1">
    <citation type="submission" date="2022-07" db="EMBL/GenBank/DDBJ databases">
        <title>Phylogenomic reconstructions and comparative analyses of Kickxellomycotina fungi.</title>
        <authorList>
            <person name="Reynolds N.K."/>
            <person name="Stajich J.E."/>
            <person name="Barry K."/>
            <person name="Grigoriev I.V."/>
            <person name="Crous P."/>
            <person name="Smith M.E."/>
        </authorList>
    </citation>
    <scope>NUCLEOTIDE SEQUENCE</scope>
    <source>
        <strain evidence="5">BCRC 34381</strain>
    </source>
</reference>
<dbReference type="InterPro" id="IPR008972">
    <property type="entry name" value="Cupredoxin"/>
</dbReference>
<sequence length="179" mass="20128">MPLVPSLTTALTTGYQAYYSDVYGFKSYPIILDPLEDVEVAIFNKDVNSHPFHLHGHTFFIMVRGTVDQNPANRITPPGQTRMRRDTITIPPLSYAIVRFRADNPGVWLFHCHMQFHMDQGLGLTFIEAPYRIINNTKLPDQYKRNCDLMGIPNSGNAMGRAGLDMAGDPRGPFPLSGF</sequence>
<dbReference type="PANTHER" id="PTHR11709:SF511">
    <property type="entry name" value="LACCASE"/>
    <property type="match status" value="1"/>
</dbReference>
<dbReference type="InterPro" id="IPR045087">
    <property type="entry name" value="Cu-oxidase_fam"/>
</dbReference>